<organism evidence="2 3">
    <name type="scientific">Niabella drilacis (strain DSM 25811 / CCM 8410 / CCUG 62505 / LMG 26954 / E90)</name>
    <dbReference type="NCBI Taxonomy" id="1285928"/>
    <lineage>
        <taxon>Bacteria</taxon>
        <taxon>Pseudomonadati</taxon>
        <taxon>Bacteroidota</taxon>
        <taxon>Chitinophagia</taxon>
        <taxon>Chitinophagales</taxon>
        <taxon>Chitinophagaceae</taxon>
        <taxon>Niabella</taxon>
    </lineage>
</organism>
<protein>
    <submittedName>
        <fullName evidence="2">Uncharacterized protein</fullName>
    </submittedName>
</protein>
<name>A0A1G6I0E5_NIADE</name>
<evidence type="ECO:0000313" key="3">
    <source>
        <dbReference type="Proteomes" id="UP000198757"/>
    </source>
</evidence>
<dbReference type="STRING" id="1285928.SAMN04487894_10122"/>
<dbReference type="AlphaFoldDB" id="A0A1G6I0E5"/>
<dbReference type="SUPFAM" id="SSF54427">
    <property type="entry name" value="NTF2-like"/>
    <property type="match status" value="1"/>
</dbReference>
<keyword evidence="1" id="KW-1133">Transmembrane helix</keyword>
<gene>
    <name evidence="2" type="ORF">SAMN04487894_10122</name>
</gene>
<proteinExistence type="predicted"/>
<keyword evidence="3" id="KW-1185">Reference proteome</keyword>
<evidence type="ECO:0000256" key="1">
    <source>
        <dbReference type="SAM" id="Phobius"/>
    </source>
</evidence>
<feature type="transmembrane region" description="Helical" evidence="1">
    <location>
        <begin position="46"/>
        <end position="63"/>
    </location>
</feature>
<dbReference type="InterPro" id="IPR032710">
    <property type="entry name" value="NTF2-like_dom_sf"/>
</dbReference>
<evidence type="ECO:0000313" key="2">
    <source>
        <dbReference type="EMBL" id="SDB99216.1"/>
    </source>
</evidence>
<dbReference type="Proteomes" id="UP000198757">
    <property type="component" value="Unassembled WGS sequence"/>
</dbReference>
<keyword evidence="1" id="KW-0812">Transmembrane</keyword>
<keyword evidence="1" id="KW-0472">Membrane</keyword>
<sequence length="179" mass="20744">MIIFEPSGLDDFKTMLYPGRKNRIKSPACLQVLLTVYALQTSLMKIYFLFLFLLFSITVFGQTKNSKTKNKMDLSKIENETVRTAINALQANNRDTWYACFTDDASFTDDGRPLDLRSFFDNAFDKKEKFLDIDAIENNGKDIYGNFYAGQWGTFRVFFKFHQHTNGKLDRLDIGQAHQ</sequence>
<accession>A0A1G6I0E5</accession>
<dbReference type="EMBL" id="FMZO01000001">
    <property type="protein sequence ID" value="SDB99216.1"/>
    <property type="molecule type" value="Genomic_DNA"/>
</dbReference>
<reference evidence="3" key="1">
    <citation type="submission" date="2016-10" db="EMBL/GenBank/DDBJ databases">
        <authorList>
            <person name="Varghese N."/>
            <person name="Submissions S."/>
        </authorList>
    </citation>
    <scope>NUCLEOTIDE SEQUENCE [LARGE SCALE GENOMIC DNA]</scope>
    <source>
        <strain evidence="3">DSM 25811 / CCM 8410 / LMG 26954 / E90</strain>
    </source>
</reference>